<keyword evidence="4" id="KW-1185">Reference proteome</keyword>
<organism evidence="3 4">
    <name type="scientific">Didymosphaeria variabile</name>
    <dbReference type="NCBI Taxonomy" id="1932322"/>
    <lineage>
        <taxon>Eukaryota</taxon>
        <taxon>Fungi</taxon>
        <taxon>Dikarya</taxon>
        <taxon>Ascomycota</taxon>
        <taxon>Pezizomycotina</taxon>
        <taxon>Dothideomycetes</taxon>
        <taxon>Pleosporomycetidae</taxon>
        <taxon>Pleosporales</taxon>
        <taxon>Massarineae</taxon>
        <taxon>Didymosphaeriaceae</taxon>
        <taxon>Didymosphaeria</taxon>
    </lineage>
</organism>
<evidence type="ECO:0000256" key="2">
    <source>
        <dbReference type="SAM" id="SignalP"/>
    </source>
</evidence>
<dbReference type="OrthoDB" id="3540210at2759"/>
<keyword evidence="1" id="KW-0472">Membrane</keyword>
<dbReference type="AlphaFoldDB" id="A0A9W9CAX7"/>
<evidence type="ECO:0000313" key="4">
    <source>
        <dbReference type="Proteomes" id="UP001140513"/>
    </source>
</evidence>
<sequence length="717" mass="79002">MGLAGSYLWSIICFIIHQSKASSADQDDTYHQIQLALRNTDTEASLGWKLFRVGAVHQGSRVNAFGRTYWLIVLAMVHAAGIGALGGLSSRFIAGSDAVLAVKGKCGWMDEVAKNESVVLTEELKKPGNFEIFNGLVVMARYGYRQSASYARSCYAQTSDNSSNACEIYTLPTLPYNVSRSEPCPFNEKVCNGTAMTADMDGIRSDLDLGINTLPESAVTLRQTWTCVPVDAEPWATPWGDANELHMDISTGGRWDEQVPREEERICYKFGTDETGQTSFLFCLTRNSLKYGDAAYDIKSATSFVNYNGSYAPLFNPVPELDIQDADVTLMGLTSRIAYPEPIQDPWFTATNHSVGSASSYNNDSYKATHPRSFLGCRQRYQLCTVDRSFCSPYTGIYGIPHEDKNLTALNPTQKAVFQLMWKMIWFTQLNFQLIFIGRENLIANDYLWDGGTQFGLSAALPSNHWQTEVSNLFNVSLAALQRAAPAFAQPPEFDVGNHIPGASNSILRFIKEPESTGMKALCDSVKMRSKAHTSFSVLGLGLLIGLGLMVILTSTILPVAAAHWQLRTGKGAYKRLEWVESNAFQVQRMAAEGRGVGPWRGKELDVPTLVAGSDRFNLTGMSLRQKDGAGGQDGGYQGAWGGYGNIPSLIPQTLKTTHPTHALAPLPVTTTPQEGTKLRMRQAELTSHLYSLKLIHRHECVRLTTAPDVLDDQNRM</sequence>
<feature type="transmembrane region" description="Helical" evidence="1">
    <location>
        <begin position="536"/>
        <end position="558"/>
    </location>
</feature>
<name>A0A9W9CAX7_9PLEO</name>
<gene>
    <name evidence="3" type="ORF">N0V89_005136</name>
</gene>
<evidence type="ECO:0000313" key="3">
    <source>
        <dbReference type="EMBL" id="KAJ4353407.1"/>
    </source>
</evidence>
<feature type="transmembrane region" description="Helical" evidence="1">
    <location>
        <begin position="69"/>
        <end position="88"/>
    </location>
</feature>
<dbReference type="EMBL" id="JAPEUX010000004">
    <property type="protein sequence ID" value="KAJ4353407.1"/>
    <property type="molecule type" value="Genomic_DNA"/>
</dbReference>
<comment type="caution">
    <text evidence="3">The sequence shown here is derived from an EMBL/GenBank/DDBJ whole genome shotgun (WGS) entry which is preliminary data.</text>
</comment>
<keyword evidence="2" id="KW-0732">Signal</keyword>
<proteinExistence type="predicted"/>
<protein>
    <submittedName>
        <fullName evidence="3">Uncharacterized protein</fullName>
    </submittedName>
</protein>
<feature type="signal peptide" evidence="2">
    <location>
        <begin position="1"/>
        <end position="21"/>
    </location>
</feature>
<dbReference type="Proteomes" id="UP001140513">
    <property type="component" value="Unassembled WGS sequence"/>
</dbReference>
<keyword evidence="1" id="KW-1133">Transmembrane helix</keyword>
<accession>A0A9W9CAX7</accession>
<evidence type="ECO:0000256" key="1">
    <source>
        <dbReference type="SAM" id="Phobius"/>
    </source>
</evidence>
<reference evidence="3" key="1">
    <citation type="submission" date="2022-10" db="EMBL/GenBank/DDBJ databases">
        <title>Tapping the CABI collections for fungal endophytes: first genome assemblies for Collariella, Neodidymelliopsis, Ascochyta clinopodiicola, Didymella pomorum, Didymosphaeria variabile, Neocosmospora piperis and Neocucurbitaria cava.</title>
        <authorList>
            <person name="Hill R."/>
        </authorList>
    </citation>
    <scope>NUCLEOTIDE SEQUENCE</scope>
    <source>
        <strain evidence="3">IMI 356815</strain>
    </source>
</reference>
<dbReference type="GeneID" id="80908666"/>
<dbReference type="RefSeq" id="XP_056071181.1">
    <property type="nucleotide sequence ID" value="XM_056213914.1"/>
</dbReference>
<keyword evidence="1" id="KW-0812">Transmembrane</keyword>
<feature type="chain" id="PRO_5040723272" evidence="2">
    <location>
        <begin position="22"/>
        <end position="717"/>
    </location>
</feature>